<organism evidence="3">
    <name type="scientific">Cacopsylla melanoneura</name>
    <dbReference type="NCBI Taxonomy" id="428564"/>
    <lineage>
        <taxon>Eukaryota</taxon>
        <taxon>Metazoa</taxon>
        <taxon>Ecdysozoa</taxon>
        <taxon>Arthropoda</taxon>
        <taxon>Hexapoda</taxon>
        <taxon>Insecta</taxon>
        <taxon>Pterygota</taxon>
        <taxon>Neoptera</taxon>
        <taxon>Paraneoptera</taxon>
        <taxon>Hemiptera</taxon>
        <taxon>Sternorrhyncha</taxon>
        <taxon>Psylloidea</taxon>
        <taxon>Psyllidae</taxon>
        <taxon>Psyllinae</taxon>
        <taxon>Cacopsylla</taxon>
    </lineage>
</organism>
<dbReference type="AlphaFoldDB" id="A0A8D9B335"/>
<feature type="signal peptide" evidence="2">
    <location>
        <begin position="1"/>
        <end position="18"/>
    </location>
</feature>
<keyword evidence="2" id="KW-0732">Signal</keyword>
<feature type="chain" id="PRO_5036262841" evidence="2">
    <location>
        <begin position="19"/>
        <end position="100"/>
    </location>
</feature>
<keyword evidence="1" id="KW-0812">Transmembrane</keyword>
<evidence type="ECO:0000256" key="1">
    <source>
        <dbReference type="SAM" id="Phobius"/>
    </source>
</evidence>
<evidence type="ECO:0000313" key="3">
    <source>
        <dbReference type="EMBL" id="CAG6777678.1"/>
    </source>
</evidence>
<keyword evidence="1" id="KW-1133">Transmembrane helix</keyword>
<accession>A0A8D9B335</accession>
<reference evidence="3" key="1">
    <citation type="submission" date="2021-05" db="EMBL/GenBank/DDBJ databases">
        <authorList>
            <person name="Alioto T."/>
            <person name="Alioto T."/>
            <person name="Gomez Garrido J."/>
        </authorList>
    </citation>
    <scope>NUCLEOTIDE SEQUENCE</scope>
</reference>
<evidence type="ECO:0000256" key="2">
    <source>
        <dbReference type="SAM" id="SignalP"/>
    </source>
</evidence>
<name>A0A8D9B335_9HEMI</name>
<dbReference type="EMBL" id="HBUF01606497">
    <property type="protein sequence ID" value="CAG6777678.1"/>
    <property type="molecule type" value="Transcribed_RNA"/>
</dbReference>
<feature type="transmembrane region" description="Helical" evidence="1">
    <location>
        <begin position="68"/>
        <end position="90"/>
    </location>
</feature>
<dbReference type="EMBL" id="HBUF01606498">
    <property type="protein sequence ID" value="CAG6777679.1"/>
    <property type="molecule type" value="Transcribed_RNA"/>
</dbReference>
<keyword evidence="1" id="KW-0472">Membrane</keyword>
<proteinExistence type="predicted"/>
<sequence>MLHIFSLFLPSLVSKVFLFSICSPYKIHFLYPHLHLYSQFGSICLYCYCQCPSVHPYPSVISFMSANYFIFLIYISPFFLHCSGDSLLLYSSRLKFNFLL</sequence>
<protein>
    <submittedName>
        <fullName evidence="3">Uncharacterized protein</fullName>
    </submittedName>
</protein>